<protein>
    <submittedName>
        <fullName evidence="1">Uncharacterized protein</fullName>
    </submittedName>
</protein>
<comment type="caution">
    <text evidence="1">The sequence shown here is derived from an EMBL/GenBank/DDBJ whole genome shotgun (WGS) entry which is preliminary data.</text>
</comment>
<gene>
    <name evidence="1" type="ORF">L2E82_27833</name>
</gene>
<name>A0ACB9CU59_CICIN</name>
<sequence>MEHQKALSNALKDLRAKVPIDNVSLDTEKSINSLESLIAICSRQLDDNDVKLVKVCMVTCISLSMAFRAALKMESRLWFTGRSSWGNYFTSVRHALSYFILLQD</sequence>
<reference evidence="2" key="1">
    <citation type="journal article" date="2022" name="Mol. Ecol. Resour.">
        <title>The genomes of chicory, endive, great burdock and yacon provide insights into Asteraceae palaeo-polyploidization history and plant inulin production.</title>
        <authorList>
            <person name="Fan W."/>
            <person name="Wang S."/>
            <person name="Wang H."/>
            <person name="Wang A."/>
            <person name="Jiang F."/>
            <person name="Liu H."/>
            <person name="Zhao H."/>
            <person name="Xu D."/>
            <person name="Zhang Y."/>
        </authorList>
    </citation>
    <scope>NUCLEOTIDE SEQUENCE [LARGE SCALE GENOMIC DNA]</scope>
    <source>
        <strain evidence="2">cv. Punajuju</strain>
    </source>
</reference>
<dbReference type="EMBL" id="CM042013">
    <property type="protein sequence ID" value="KAI3737820.1"/>
    <property type="molecule type" value="Genomic_DNA"/>
</dbReference>
<proteinExistence type="predicted"/>
<dbReference type="Proteomes" id="UP001055811">
    <property type="component" value="Linkage Group LG05"/>
</dbReference>
<evidence type="ECO:0000313" key="2">
    <source>
        <dbReference type="Proteomes" id="UP001055811"/>
    </source>
</evidence>
<organism evidence="1 2">
    <name type="scientific">Cichorium intybus</name>
    <name type="common">Chicory</name>
    <dbReference type="NCBI Taxonomy" id="13427"/>
    <lineage>
        <taxon>Eukaryota</taxon>
        <taxon>Viridiplantae</taxon>
        <taxon>Streptophyta</taxon>
        <taxon>Embryophyta</taxon>
        <taxon>Tracheophyta</taxon>
        <taxon>Spermatophyta</taxon>
        <taxon>Magnoliopsida</taxon>
        <taxon>eudicotyledons</taxon>
        <taxon>Gunneridae</taxon>
        <taxon>Pentapetalae</taxon>
        <taxon>asterids</taxon>
        <taxon>campanulids</taxon>
        <taxon>Asterales</taxon>
        <taxon>Asteraceae</taxon>
        <taxon>Cichorioideae</taxon>
        <taxon>Cichorieae</taxon>
        <taxon>Cichoriinae</taxon>
        <taxon>Cichorium</taxon>
    </lineage>
</organism>
<reference evidence="1 2" key="2">
    <citation type="journal article" date="2022" name="Mol. Ecol. Resour.">
        <title>The genomes of chicory, endive, great burdock and yacon provide insights into Asteraceae paleo-polyploidization history and plant inulin production.</title>
        <authorList>
            <person name="Fan W."/>
            <person name="Wang S."/>
            <person name="Wang H."/>
            <person name="Wang A."/>
            <person name="Jiang F."/>
            <person name="Liu H."/>
            <person name="Zhao H."/>
            <person name="Xu D."/>
            <person name="Zhang Y."/>
        </authorList>
    </citation>
    <scope>NUCLEOTIDE SEQUENCE [LARGE SCALE GENOMIC DNA]</scope>
    <source>
        <strain evidence="2">cv. Punajuju</strain>
        <tissue evidence="1">Leaves</tissue>
    </source>
</reference>
<accession>A0ACB9CU59</accession>
<evidence type="ECO:0000313" key="1">
    <source>
        <dbReference type="EMBL" id="KAI3737820.1"/>
    </source>
</evidence>
<keyword evidence="2" id="KW-1185">Reference proteome</keyword>